<accession>A0A2A4XFN8</accession>
<name>A0A2A4XFN8_9GAMM</name>
<comment type="caution">
    <text evidence="1">The sequence shown here is derived from an EMBL/GenBank/DDBJ whole genome shotgun (WGS) entry which is preliminary data.</text>
</comment>
<evidence type="ECO:0000313" key="2">
    <source>
        <dbReference type="Proteomes" id="UP000218767"/>
    </source>
</evidence>
<proteinExistence type="predicted"/>
<evidence type="ECO:0008006" key="3">
    <source>
        <dbReference type="Google" id="ProtNLM"/>
    </source>
</evidence>
<reference evidence="2" key="1">
    <citation type="submission" date="2017-08" db="EMBL/GenBank/DDBJ databases">
        <title>A dynamic microbial community with high functional redundancy inhabits the cold, oxic subseafloor aquifer.</title>
        <authorList>
            <person name="Tully B.J."/>
            <person name="Wheat C.G."/>
            <person name="Glazer B.T."/>
            <person name="Huber J.A."/>
        </authorList>
    </citation>
    <scope>NUCLEOTIDE SEQUENCE [LARGE SCALE GENOMIC DNA]</scope>
</reference>
<dbReference type="EMBL" id="NVUL01000005">
    <property type="protein sequence ID" value="PCI81433.1"/>
    <property type="molecule type" value="Genomic_DNA"/>
</dbReference>
<dbReference type="AlphaFoldDB" id="A0A2A4XFN8"/>
<gene>
    <name evidence="1" type="ORF">COB20_01950</name>
</gene>
<dbReference type="Proteomes" id="UP000218767">
    <property type="component" value="Unassembled WGS sequence"/>
</dbReference>
<evidence type="ECO:0000313" key="1">
    <source>
        <dbReference type="EMBL" id="PCI81433.1"/>
    </source>
</evidence>
<sequence length="226" mass="26366">MSCPKTHYLLQEYFSEDLSAVARNELDRHLTDCVHCNAELESVLHAQQDLQQWQEQRVPHWDRHLELFRQEHRIDRPVSRFWLSWQWLPTAASLAMLSVLLFNVSVVSNDTGFSISFAGPSAVDTNLNAQLAEFEQAQSLEMQQLVTRVESRQDSNNVQLLRAVMEQAQQSTADSFDQMYAYFEQQRLLDLQDMRAGYEQLVDSDYETIRSLQQLVNYVGYQSDIR</sequence>
<organism evidence="1 2">
    <name type="scientific">SAR86 cluster bacterium</name>
    <dbReference type="NCBI Taxonomy" id="2030880"/>
    <lineage>
        <taxon>Bacteria</taxon>
        <taxon>Pseudomonadati</taxon>
        <taxon>Pseudomonadota</taxon>
        <taxon>Gammaproteobacteria</taxon>
        <taxon>SAR86 cluster</taxon>
    </lineage>
</organism>
<protein>
    <recommendedName>
        <fullName evidence="3">Zinc-finger domain-containing protein</fullName>
    </recommendedName>
</protein>